<dbReference type="Pfam" id="PF13238">
    <property type="entry name" value="AAA_18"/>
    <property type="match status" value="1"/>
</dbReference>
<protein>
    <submittedName>
        <fullName evidence="1">Shikimate kinase</fullName>
    </submittedName>
</protein>
<name>A0A1I5WEJ8_9FIRM</name>
<accession>A0A1I5WEJ8</accession>
<dbReference type="PRINTS" id="PR01100">
    <property type="entry name" value="SHIKIMTKNASE"/>
</dbReference>
<evidence type="ECO:0000313" key="1">
    <source>
        <dbReference type="EMBL" id="SFQ18125.1"/>
    </source>
</evidence>
<dbReference type="Proteomes" id="UP000182624">
    <property type="component" value="Unassembled WGS sequence"/>
</dbReference>
<dbReference type="AlphaFoldDB" id="A0A1I5WEJ8"/>
<organism evidence="1 2">
    <name type="scientific">Butyrivibrio proteoclasticus</name>
    <dbReference type="NCBI Taxonomy" id="43305"/>
    <lineage>
        <taxon>Bacteria</taxon>
        <taxon>Bacillati</taxon>
        <taxon>Bacillota</taxon>
        <taxon>Clostridia</taxon>
        <taxon>Lachnospirales</taxon>
        <taxon>Lachnospiraceae</taxon>
        <taxon>Butyrivibrio</taxon>
    </lineage>
</organism>
<evidence type="ECO:0000313" key="2">
    <source>
        <dbReference type="Proteomes" id="UP000182624"/>
    </source>
</evidence>
<proteinExistence type="predicted"/>
<dbReference type="PANTHER" id="PTHR37816:SF2">
    <property type="entry name" value="DNA TOPOLOGY MODULATION PROTEIN FLAR-RELATED PROTEIN"/>
    <property type="match status" value="1"/>
</dbReference>
<dbReference type="SUPFAM" id="SSF52540">
    <property type="entry name" value="P-loop containing nucleoside triphosphate hydrolases"/>
    <property type="match status" value="1"/>
</dbReference>
<dbReference type="OrthoDB" id="9800332at2"/>
<dbReference type="PANTHER" id="PTHR37816">
    <property type="entry name" value="YALI0E33011P"/>
    <property type="match status" value="1"/>
</dbReference>
<keyword evidence="1" id="KW-0808">Transferase</keyword>
<reference evidence="2" key="1">
    <citation type="submission" date="2016-10" db="EMBL/GenBank/DDBJ databases">
        <authorList>
            <person name="Varghese N."/>
            <person name="Submissions S."/>
        </authorList>
    </citation>
    <scope>NUCLEOTIDE SEQUENCE [LARGE SCALE GENOMIC DNA]</scope>
    <source>
        <strain evidence="2">P18</strain>
    </source>
</reference>
<dbReference type="GO" id="GO:0016301">
    <property type="term" value="F:kinase activity"/>
    <property type="evidence" value="ECO:0007669"/>
    <property type="project" value="UniProtKB-KW"/>
</dbReference>
<dbReference type="RefSeq" id="WP_074889844.1">
    <property type="nucleotide sequence ID" value="NZ_FOXO01000022.1"/>
</dbReference>
<dbReference type="Gene3D" id="3.40.50.300">
    <property type="entry name" value="P-loop containing nucleotide triphosphate hydrolases"/>
    <property type="match status" value="1"/>
</dbReference>
<dbReference type="InterPro" id="IPR052922">
    <property type="entry name" value="Cytidylate_Kinase-2"/>
</dbReference>
<dbReference type="EMBL" id="FOXO01000022">
    <property type="protein sequence ID" value="SFQ18125.1"/>
    <property type="molecule type" value="Genomic_DNA"/>
</dbReference>
<sequence length="171" mass="19569">MRIIICGLNGAGKSTLGRALAGQLHYEFRDIEDYYFPKTDDKYEYSVQRTEEEVAVLLLKYLEGNDDVVLASVRGNYSEQIEKLFDMAVYIDIPKEIRMARVRKRSNDKFGNRMLPGGDLYESEERFFKMVEARSDDHAKGWLKDLTCPVISIDGTVEVDTNVEILVNAIS</sequence>
<dbReference type="InterPro" id="IPR027417">
    <property type="entry name" value="P-loop_NTPase"/>
</dbReference>
<keyword evidence="2" id="KW-1185">Reference proteome</keyword>
<gene>
    <name evidence="1" type="ORF">SAMN04487928_12210</name>
</gene>
<keyword evidence="1" id="KW-0418">Kinase</keyword>